<feature type="non-terminal residue" evidence="1">
    <location>
        <position position="65"/>
    </location>
</feature>
<reference evidence="1 2" key="1">
    <citation type="submission" date="2016-02" db="EMBL/GenBank/DDBJ databases">
        <title>Genome analysis of coral dinoflagellate symbionts highlights evolutionary adaptations to a symbiotic lifestyle.</title>
        <authorList>
            <person name="Aranda M."/>
            <person name="Li Y."/>
            <person name="Liew Y.J."/>
            <person name="Baumgarten S."/>
            <person name="Simakov O."/>
            <person name="Wilson M."/>
            <person name="Piel J."/>
            <person name="Ashoor H."/>
            <person name="Bougouffa S."/>
            <person name="Bajic V.B."/>
            <person name="Ryu T."/>
            <person name="Ravasi T."/>
            <person name="Bayer T."/>
            <person name="Micklem G."/>
            <person name="Kim H."/>
            <person name="Bhak J."/>
            <person name="Lajeunesse T.C."/>
            <person name="Voolstra C.R."/>
        </authorList>
    </citation>
    <scope>NUCLEOTIDE SEQUENCE [LARGE SCALE GENOMIC DNA]</scope>
    <source>
        <strain evidence="1 2">CCMP2467</strain>
    </source>
</reference>
<evidence type="ECO:0000313" key="2">
    <source>
        <dbReference type="Proteomes" id="UP000186817"/>
    </source>
</evidence>
<feature type="non-terminal residue" evidence="1">
    <location>
        <position position="1"/>
    </location>
</feature>
<organism evidence="1 2">
    <name type="scientific">Symbiodinium microadriaticum</name>
    <name type="common">Dinoflagellate</name>
    <name type="synonym">Zooxanthella microadriatica</name>
    <dbReference type="NCBI Taxonomy" id="2951"/>
    <lineage>
        <taxon>Eukaryota</taxon>
        <taxon>Sar</taxon>
        <taxon>Alveolata</taxon>
        <taxon>Dinophyceae</taxon>
        <taxon>Suessiales</taxon>
        <taxon>Symbiodiniaceae</taxon>
        <taxon>Symbiodinium</taxon>
    </lineage>
</organism>
<dbReference type="EMBL" id="LSRX01005721">
    <property type="protein sequence ID" value="OLP73341.1"/>
    <property type="molecule type" value="Genomic_DNA"/>
</dbReference>
<dbReference type="Proteomes" id="UP000186817">
    <property type="component" value="Unassembled WGS sequence"/>
</dbReference>
<dbReference type="AlphaFoldDB" id="A0A1Q9BRM1"/>
<gene>
    <name evidence="1" type="ORF">AK812_SmicGene47450</name>
</gene>
<evidence type="ECO:0000313" key="1">
    <source>
        <dbReference type="EMBL" id="OLP73341.1"/>
    </source>
</evidence>
<comment type="caution">
    <text evidence="1">The sequence shown here is derived from an EMBL/GenBank/DDBJ whole genome shotgun (WGS) entry which is preliminary data.</text>
</comment>
<protein>
    <submittedName>
        <fullName evidence="1">Uncharacterized protein</fullName>
    </submittedName>
</protein>
<sequence length="65" mass="6663">EKPTACSAYPRCVAAGLTEGACCPSEGIYLDCCRDKDEDTSEPADVSEGSACAAFPACVDLNLTA</sequence>
<accession>A0A1Q9BRM1</accession>
<keyword evidence="2" id="KW-1185">Reference proteome</keyword>
<dbReference type="OrthoDB" id="434205at2759"/>
<name>A0A1Q9BRM1_SYMMI</name>
<proteinExistence type="predicted"/>